<accession>A0A7U9XV25</accession>
<dbReference type="RefSeq" id="WP_176238548.1">
    <property type="nucleotide sequence ID" value="NZ_AP024412.1"/>
</dbReference>
<sequence>MARISKLNVTNEYYVARNGVTQCTAELNVYKNEGERLVRLQTFGSNSRQDKGKQSQVLHIDKEIAEELIKALQSAFDIIK</sequence>
<evidence type="ECO:0008006" key="3">
    <source>
        <dbReference type="Google" id="ProtNLM"/>
    </source>
</evidence>
<name>A0A7U9XV25_9MOLU</name>
<keyword evidence="2" id="KW-1185">Reference proteome</keyword>
<reference evidence="1" key="1">
    <citation type="submission" date="2021-01" db="EMBL/GenBank/DDBJ databases">
        <title>Draft genome sequence of Acholeplasmataceae bacterium strain Mahy22.</title>
        <authorList>
            <person name="Watanabe M."/>
            <person name="Kojima H."/>
            <person name="Fukui M."/>
        </authorList>
    </citation>
    <scope>NUCLEOTIDE SEQUENCE</scope>
    <source>
        <strain evidence="1">Mahy22</strain>
    </source>
</reference>
<proteinExistence type="predicted"/>
<dbReference type="KEGG" id="manr:MPAN_006010"/>
<dbReference type="EMBL" id="AP024412">
    <property type="protein sequence ID" value="BCR35708.1"/>
    <property type="molecule type" value="Genomic_DNA"/>
</dbReference>
<protein>
    <recommendedName>
        <fullName evidence="3">Methionyl-tRNA formyltransferase</fullName>
    </recommendedName>
</protein>
<gene>
    <name evidence="1" type="ORF">MPAN_006010</name>
</gene>
<evidence type="ECO:0000313" key="1">
    <source>
        <dbReference type="EMBL" id="BCR35708.1"/>
    </source>
</evidence>
<dbReference type="Proteomes" id="UP000620133">
    <property type="component" value="Chromosome"/>
</dbReference>
<dbReference type="AlphaFoldDB" id="A0A7U9XV25"/>
<evidence type="ECO:0000313" key="2">
    <source>
        <dbReference type="Proteomes" id="UP000620133"/>
    </source>
</evidence>
<organism evidence="1 2">
    <name type="scientific">Mariniplasma anaerobium</name>
    <dbReference type="NCBI Taxonomy" id="2735436"/>
    <lineage>
        <taxon>Bacteria</taxon>
        <taxon>Bacillati</taxon>
        <taxon>Mycoplasmatota</taxon>
        <taxon>Mollicutes</taxon>
        <taxon>Acholeplasmatales</taxon>
        <taxon>Acholeplasmataceae</taxon>
        <taxon>Mariniplasma</taxon>
    </lineage>
</organism>